<dbReference type="EMBL" id="KZ679018">
    <property type="protein sequence ID" value="PSS08695.1"/>
    <property type="molecule type" value="Genomic_DNA"/>
</dbReference>
<dbReference type="GeneID" id="36572045"/>
<dbReference type="AlphaFoldDB" id="A0A2T3AQZ8"/>
<dbReference type="RefSeq" id="XP_024717093.1">
    <property type="nucleotide sequence ID" value="XM_024863964.1"/>
</dbReference>
<keyword evidence="2" id="KW-1185">Reference proteome</keyword>
<dbReference type="InParanoid" id="A0A2T3AQZ8"/>
<organism evidence="1 2">
    <name type="scientific">Amorphotheca resinae ATCC 22711</name>
    <dbReference type="NCBI Taxonomy" id="857342"/>
    <lineage>
        <taxon>Eukaryota</taxon>
        <taxon>Fungi</taxon>
        <taxon>Dikarya</taxon>
        <taxon>Ascomycota</taxon>
        <taxon>Pezizomycotina</taxon>
        <taxon>Leotiomycetes</taxon>
        <taxon>Helotiales</taxon>
        <taxon>Amorphothecaceae</taxon>
        <taxon>Amorphotheca</taxon>
    </lineage>
</organism>
<evidence type="ECO:0000313" key="2">
    <source>
        <dbReference type="Proteomes" id="UP000241818"/>
    </source>
</evidence>
<dbReference type="Proteomes" id="UP000241818">
    <property type="component" value="Unassembled WGS sequence"/>
</dbReference>
<evidence type="ECO:0000313" key="1">
    <source>
        <dbReference type="EMBL" id="PSS08695.1"/>
    </source>
</evidence>
<sequence>MNPTVQHSQDERATKAIVSRDANSITVQHSHDKHRCDVQQKPPLLYHMMLIRSPSKATFSILTTSANAMCNKTSLPSHTTGLSHSYHVMLILSSSKPSSAPLMSSTDAMCNKTPQLVTRDANPIAIEAIP</sequence>
<proteinExistence type="predicted"/>
<accession>A0A2T3AQZ8</accession>
<name>A0A2T3AQZ8_AMORE</name>
<gene>
    <name evidence="1" type="ORF">M430DRAFT_188337</name>
</gene>
<reference evidence="1 2" key="1">
    <citation type="journal article" date="2018" name="New Phytol.">
        <title>Comparative genomics and transcriptomics depict ericoid mycorrhizal fungi as versatile saprotrophs and plant mutualists.</title>
        <authorList>
            <person name="Martino E."/>
            <person name="Morin E."/>
            <person name="Grelet G.A."/>
            <person name="Kuo A."/>
            <person name="Kohler A."/>
            <person name="Daghino S."/>
            <person name="Barry K.W."/>
            <person name="Cichocki N."/>
            <person name="Clum A."/>
            <person name="Dockter R.B."/>
            <person name="Hainaut M."/>
            <person name="Kuo R.C."/>
            <person name="LaButti K."/>
            <person name="Lindahl B.D."/>
            <person name="Lindquist E.A."/>
            <person name="Lipzen A."/>
            <person name="Khouja H.R."/>
            <person name="Magnuson J."/>
            <person name="Murat C."/>
            <person name="Ohm R.A."/>
            <person name="Singer S.W."/>
            <person name="Spatafora J.W."/>
            <person name="Wang M."/>
            <person name="Veneault-Fourrey C."/>
            <person name="Henrissat B."/>
            <person name="Grigoriev I.V."/>
            <person name="Martin F.M."/>
            <person name="Perotto S."/>
        </authorList>
    </citation>
    <scope>NUCLEOTIDE SEQUENCE [LARGE SCALE GENOMIC DNA]</scope>
    <source>
        <strain evidence="1 2">ATCC 22711</strain>
    </source>
</reference>
<protein>
    <submittedName>
        <fullName evidence="1">Uncharacterized protein</fullName>
    </submittedName>
</protein>